<evidence type="ECO:0000313" key="3">
    <source>
        <dbReference type="Proteomes" id="UP001164743"/>
    </source>
</evidence>
<reference evidence="2" key="1">
    <citation type="submission" date="2022-10" db="EMBL/GenBank/DDBJ databases">
        <title>Puccinia triticina Genome sequencing and assembly.</title>
        <authorList>
            <person name="Li C."/>
        </authorList>
    </citation>
    <scope>NUCLEOTIDE SEQUENCE</scope>
    <source>
        <strain evidence="2">Pt15</strain>
    </source>
</reference>
<dbReference type="Proteomes" id="UP001164743">
    <property type="component" value="Chromosome 17A"/>
</dbReference>
<evidence type="ECO:0000313" key="2">
    <source>
        <dbReference type="EMBL" id="WAQ92723.1"/>
    </source>
</evidence>
<dbReference type="RefSeq" id="XP_053028278.1">
    <property type="nucleotide sequence ID" value="XM_053164297.1"/>
</dbReference>
<protein>
    <submittedName>
        <fullName evidence="2">Uncharacterized protein</fullName>
    </submittedName>
</protein>
<gene>
    <name evidence="2" type="ORF">PtA15_17A205</name>
</gene>
<dbReference type="EMBL" id="CP110437">
    <property type="protein sequence ID" value="WAQ92723.1"/>
    <property type="molecule type" value="Genomic_DNA"/>
</dbReference>
<name>A0ABY7D519_9BASI</name>
<proteinExistence type="predicted"/>
<evidence type="ECO:0000256" key="1">
    <source>
        <dbReference type="SAM" id="MobiDB-lite"/>
    </source>
</evidence>
<keyword evidence="3" id="KW-1185">Reference proteome</keyword>
<feature type="region of interest" description="Disordered" evidence="1">
    <location>
        <begin position="104"/>
        <end position="138"/>
    </location>
</feature>
<dbReference type="GeneID" id="77805192"/>
<accession>A0ABY7D519</accession>
<sequence length="154" mass="16789">MPLHDLSSSTSLGVYIERSQSLLASGFAGGRTDNLSGILARRSNPLLFGRRARMAKIDLIDFSEVHMLQTNNILNFVELGHAARIQVQRQKPGHARVCVGWAQATPPSRPKRAADSPAQTPRLPEAAASWHQPLARKGGGDRHIIAVFPEPECP</sequence>
<organism evidence="2 3">
    <name type="scientific">Puccinia triticina</name>
    <dbReference type="NCBI Taxonomy" id="208348"/>
    <lineage>
        <taxon>Eukaryota</taxon>
        <taxon>Fungi</taxon>
        <taxon>Dikarya</taxon>
        <taxon>Basidiomycota</taxon>
        <taxon>Pucciniomycotina</taxon>
        <taxon>Pucciniomycetes</taxon>
        <taxon>Pucciniales</taxon>
        <taxon>Pucciniaceae</taxon>
        <taxon>Puccinia</taxon>
    </lineage>
</organism>